<keyword evidence="12" id="KW-1185">Reference proteome</keyword>
<feature type="compositionally biased region" description="Basic and acidic residues" evidence="10">
    <location>
        <begin position="45"/>
        <end position="54"/>
    </location>
</feature>
<feature type="compositionally biased region" description="Low complexity" evidence="10">
    <location>
        <begin position="61"/>
        <end position="78"/>
    </location>
</feature>
<evidence type="ECO:0000256" key="8">
    <source>
        <dbReference type="ARBA" id="ARBA00023136"/>
    </source>
</evidence>
<dbReference type="NCBIfam" id="NF002813">
    <property type="entry name" value="PRK02958.1"/>
    <property type="match status" value="1"/>
</dbReference>
<dbReference type="Proteomes" id="UP000251800">
    <property type="component" value="Unassembled WGS sequence"/>
</dbReference>
<evidence type="ECO:0000256" key="2">
    <source>
        <dbReference type="ARBA" id="ARBA00022448"/>
    </source>
</evidence>
<evidence type="ECO:0000256" key="7">
    <source>
        <dbReference type="ARBA" id="ARBA00023010"/>
    </source>
</evidence>
<evidence type="ECO:0000256" key="1">
    <source>
        <dbReference type="ARBA" id="ARBA00004162"/>
    </source>
</evidence>
<protein>
    <recommendedName>
        <fullName evidence="9">Sec-independent protein translocase protein TatA</fullName>
    </recommendedName>
</protein>
<evidence type="ECO:0000256" key="10">
    <source>
        <dbReference type="SAM" id="MobiDB-lite"/>
    </source>
</evidence>
<reference evidence="11 12" key="1">
    <citation type="submission" date="2018-05" db="EMBL/GenBank/DDBJ databases">
        <title>Abyssibacter profundi OUC007T gen. nov., sp. nov, a marine bacterium isolated from seawater of the Mariana Trench.</title>
        <authorList>
            <person name="Zhou S."/>
        </authorList>
    </citation>
    <scope>NUCLEOTIDE SEQUENCE [LARGE SCALE GENOMIC DNA]</scope>
    <source>
        <strain evidence="11 12">OUC007</strain>
    </source>
</reference>
<dbReference type="GO" id="GO:0043953">
    <property type="term" value="P:protein transport by the Tat complex"/>
    <property type="evidence" value="ECO:0007669"/>
    <property type="project" value="UniProtKB-UniRule"/>
</dbReference>
<gene>
    <name evidence="9" type="primary">tatA</name>
    <name evidence="11" type="ORF">DEH80_11635</name>
</gene>
<keyword evidence="5 9" id="KW-0653">Protein transport</keyword>
<dbReference type="GO" id="GO:0033281">
    <property type="term" value="C:TAT protein transport complex"/>
    <property type="evidence" value="ECO:0007669"/>
    <property type="project" value="UniProtKB-UniRule"/>
</dbReference>
<dbReference type="NCBIfam" id="TIGR01411">
    <property type="entry name" value="tatAE"/>
    <property type="match status" value="1"/>
</dbReference>
<comment type="similarity">
    <text evidence="9">Belongs to the TatA/E family.</text>
</comment>
<evidence type="ECO:0000256" key="5">
    <source>
        <dbReference type="ARBA" id="ARBA00022927"/>
    </source>
</evidence>
<feature type="region of interest" description="Disordered" evidence="10">
    <location>
        <begin position="45"/>
        <end position="89"/>
    </location>
</feature>
<evidence type="ECO:0000256" key="6">
    <source>
        <dbReference type="ARBA" id="ARBA00022989"/>
    </source>
</evidence>
<comment type="subunit">
    <text evidence="9">The Tat system comprises two distinct complexes: a TatABC complex, containing multiple copies of TatA, TatB and TatC subunits, and a separate TatA complex, containing only TatA subunits. Substrates initially bind to the TatABC complex, which probably triggers association of the separate TatA complex to form the active translocon.</text>
</comment>
<dbReference type="InterPro" id="IPR006312">
    <property type="entry name" value="TatA/E"/>
</dbReference>
<dbReference type="EMBL" id="QEQK01000010">
    <property type="protein sequence ID" value="PWN55439.1"/>
    <property type="molecule type" value="Genomic_DNA"/>
</dbReference>
<dbReference type="GO" id="GO:0008320">
    <property type="term" value="F:protein transmembrane transporter activity"/>
    <property type="evidence" value="ECO:0007669"/>
    <property type="project" value="UniProtKB-UniRule"/>
</dbReference>
<keyword evidence="6 9" id="KW-1133">Transmembrane helix</keyword>
<sequence length="89" mass="9281">MGLGGISMWQLLIILAIVLLVFGTKRVRNLGGDLGGAIKGFKSAMKDGEEEQAKQDGQSDEPAQPASLSAAQSESAESSDTKTGERQSS</sequence>
<dbReference type="Gene3D" id="1.20.5.3310">
    <property type="match status" value="1"/>
</dbReference>
<comment type="function">
    <text evidence="9">Part of the twin-arginine translocation (Tat) system that transports large folded proteins containing a characteristic twin-arginine motif in their signal peptide across membranes. TatA could form the protein-conducting channel of the Tat system.</text>
</comment>
<accession>A0A363UJ36</accession>
<evidence type="ECO:0000313" key="11">
    <source>
        <dbReference type="EMBL" id="PWN55439.1"/>
    </source>
</evidence>
<evidence type="ECO:0000313" key="12">
    <source>
        <dbReference type="Proteomes" id="UP000251800"/>
    </source>
</evidence>
<proteinExistence type="inferred from homology"/>
<organism evidence="11 12">
    <name type="scientific">Abyssibacter profundi</name>
    <dbReference type="NCBI Taxonomy" id="2182787"/>
    <lineage>
        <taxon>Bacteria</taxon>
        <taxon>Pseudomonadati</taxon>
        <taxon>Pseudomonadota</taxon>
        <taxon>Gammaproteobacteria</taxon>
        <taxon>Chromatiales</taxon>
        <taxon>Oceanococcaceae</taxon>
        <taxon>Abyssibacter</taxon>
    </lineage>
</organism>
<dbReference type="AlphaFoldDB" id="A0A363UJ36"/>
<keyword evidence="4 9" id="KW-0812">Transmembrane</keyword>
<evidence type="ECO:0000256" key="4">
    <source>
        <dbReference type="ARBA" id="ARBA00022692"/>
    </source>
</evidence>
<evidence type="ECO:0000256" key="9">
    <source>
        <dbReference type="HAMAP-Rule" id="MF_00236"/>
    </source>
</evidence>
<dbReference type="Pfam" id="PF02416">
    <property type="entry name" value="TatA_B_E"/>
    <property type="match status" value="1"/>
</dbReference>
<keyword evidence="7 9" id="KW-0811">Translocation</keyword>
<dbReference type="InterPro" id="IPR003369">
    <property type="entry name" value="TatA/B/E"/>
</dbReference>
<keyword evidence="8 9" id="KW-0472">Membrane</keyword>
<dbReference type="OrthoDB" id="7066617at2"/>
<feature type="compositionally biased region" description="Basic and acidic residues" evidence="10">
    <location>
        <begin position="79"/>
        <end position="89"/>
    </location>
</feature>
<name>A0A363UJ36_9GAMM</name>
<evidence type="ECO:0000256" key="3">
    <source>
        <dbReference type="ARBA" id="ARBA00022475"/>
    </source>
</evidence>
<feature type="transmembrane region" description="Helical" evidence="9">
    <location>
        <begin position="6"/>
        <end position="24"/>
    </location>
</feature>
<dbReference type="PANTHER" id="PTHR42982:SF1">
    <property type="entry name" value="SEC-INDEPENDENT PROTEIN TRANSLOCASE PROTEIN TATA"/>
    <property type="match status" value="1"/>
</dbReference>
<keyword evidence="2 9" id="KW-0813">Transport</keyword>
<dbReference type="PANTHER" id="PTHR42982">
    <property type="entry name" value="SEC-INDEPENDENT PROTEIN TRANSLOCASE PROTEIN TATA"/>
    <property type="match status" value="1"/>
</dbReference>
<dbReference type="HAMAP" id="MF_00236">
    <property type="entry name" value="TatA_E"/>
    <property type="match status" value="1"/>
</dbReference>
<dbReference type="RefSeq" id="WP_109720678.1">
    <property type="nucleotide sequence ID" value="NZ_QEQK01000010.1"/>
</dbReference>
<comment type="subcellular location">
    <subcellularLocation>
        <location evidence="1 9">Cell membrane</location>
        <topology evidence="1 9">Single-pass membrane protein</topology>
    </subcellularLocation>
</comment>
<comment type="caution">
    <text evidence="11">The sequence shown here is derived from an EMBL/GenBank/DDBJ whole genome shotgun (WGS) entry which is preliminary data.</text>
</comment>
<keyword evidence="3 9" id="KW-1003">Cell membrane</keyword>